<dbReference type="eggNOG" id="COG1352">
    <property type="taxonomic scope" value="Bacteria"/>
</dbReference>
<dbReference type="PANTHER" id="PTHR24422">
    <property type="entry name" value="CHEMOTAXIS PROTEIN METHYLTRANSFERASE"/>
    <property type="match status" value="1"/>
</dbReference>
<dbReference type="KEGG" id="cyj:Cyan7822_0651"/>
<keyword evidence="3" id="KW-0949">S-adenosyl-L-methionine</keyword>
<accession>E0UAE6</accession>
<dbReference type="AlphaFoldDB" id="E0UAE6"/>
<dbReference type="HOGENOM" id="CLU_025854_4_0_3"/>
<evidence type="ECO:0000256" key="3">
    <source>
        <dbReference type="ARBA" id="ARBA00022691"/>
    </source>
</evidence>
<dbReference type="Gene3D" id="3.40.50.150">
    <property type="entry name" value="Vaccinia Virus protein VP39"/>
    <property type="match status" value="1"/>
</dbReference>
<organism evidence="7 8">
    <name type="scientific">Gloeothece verrucosa (strain PCC 7822)</name>
    <name type="common">Cyanothece sp. (strain PCC 7822)</name>
    <dbReference type="NCBI Taxonomy" id="497965"/>
    <lineage>
        <taxon>Bacteria</taxon>
        <taxon>Bacillati</taxon>
        <taxon>Cyanobacteriota</taxon>
        <taxon>Cyanophyceae</taxon>
        <taxon>Oscillatoriophycideae</taxon>
        <taxon>Chroococcales</taxon>
        <taxon>Aphanothecaceae</taxon>
        <taxon>Gloeothece</taxon>
        <taxon>Gloeothece verrucosa</taxon>
    </lineage>
</organism>
<protein>
    <submittedName>
        <fullName evidence="7">MCP methyltransferase, CheR-type with Tpr repeats</fullName>
        <ecNumber evidence="7">2.1.1.80</ecNumber>
    </submittedName>
</protein>
<evidence type="ECO:0000256" key="1">
    <source>
        <dbReference type="ARBA" id="ARBA00022603"/>
    </source>
</evidence>
<evidence type="ECO:0000313" key="7">
    <source>
        <dbReference type="EMBL" id="ADN12687.1"/>
    </source>
</evidence>
<dbReference type="PRINTS" id="PR00996">
    <property type="entry name" value="CHERMTFRASE"/>
</dbReference>
<name>E0UAE6_GLOV7</name>
<dbReference type="GO" id="GO:0008983">
    <property type="term" value="F:protein-glutamate O-methyltransferase activity"/>
    <property type="evidence" value="ECO:0007669"/>
    <property type="project" value="UniProtKB-EC"/>
</dbReference>
<dbReference type="SUPFAM" id="SSF53335">
    <property type="entry name" value="S-adenosyl-L-methionine-dependent methyltransferases"/>
    <property type="match status" value="1"/>
</dbReference>
<dbReference type="InterPro" id="IPR019734">
    <property type="entry name" value="TPR_rpt"/>
</dbReference>
<keyword evidence="8" id="KW-1185">Reference proteome</keyword>
<dbReference type="GO" id="GO:0032259">
    <property type="term" value="P:methylation"/>
    <property type="evidence" value="ECO:0007669"/>
    <property type="project" value="UniProtKB-KW"/>
</dbReference>
<dbReference type="RefSeq" id="WP_013320797.1">
    <property type="nucleotide sequence ID" value="NC_014501.1"/>
</dbReference>
<dbReference type="PROSITE" id="PS50005">
    <property type="entry name" value="TPR"/>
    <property type="match status" value="1"/>
</dbReference>
<evidence type="ECO:0000256" key="2">
    <source>
        <dbReference type="ARBA" id="ARBA00022679"/>
    </source>
</evidence>
<dbReference type="SMART" id="SM00028">
    <property type="entry name" value="TPR"/>
    <property type="match status" value="1"/>
</dbReference>
<dbReference type="InterPro" id="IPR011990">
    <property type="entry name" value="TPR-like_helical_dom_sf"/>
</dbReference>
<feature type="domain" description="CheR-type methyltransferase" evidence="6">
    <location>
        <begin position="1"/>
        <end position="274"/>
    </location>
</feature>
<evidence type="ECO:0000313" key="8">
    <source>
        <dbReference type="Proteomes" id="UP000008206"/>
    </source>
</evidence>
<dbReference type="InterPro" id="IPR050903">
    <property type="entry name" value="Bact_Chemotaxis_MeTrfase"/>
</dbReference>
<dbReference type="PANTHER" id="PTHR24422:SF19">
    <property type="entry name" value="CHEMOTAXIS PROTEIN METHYLTRANSFERASE"/>
    <property type="match status" value="1"/>
</dbReference>
<dbReference type="Proteomes" id="UP000008206">
    <property type="component" value="Chromosome"/>
</dbReference>
<dbReference type="InterPro" id="IPR022642">
    <property type="entry name" value="CheR_C"/>
</dbReference>
<evidence type="ECO:0000259" key="6">
    <source>
        <dbReference type="PROSITE" id="PS50123"/>
    </source>
</evidence>
<evidence type="ECO:0000256" key="5">
    <source>
        <dbReference type="SAM" id="MobiDB-lite"/>
    </source>
</evidence>
<dbReference type="Gene3D" id="1.25.40.10">
    <property type="entry name" value="Tetratricopeptide repeat domain"/>
    <property type="match status" value="1"/>
</dbReference>
<proteinExistence type="predicted"/>
<dbReference type="InterPro" id="IPR029063">
    <property type="entry name" value="SAM-dependent_MTases_sf"/>
</dbReference>
<dbReference type="eggNOG" id="COG5010">
    <property type="taxonomic scope" value="Bacteria"/>
</dbReference>
<feature type="region of interest" description="Disordered" evidence="5">
    <location>
        <begin position="273"/>
        <end position="292"/>
    </location>
</feature>
<gene>
    <name evidence="7" type="ordered locus">Cyan7822_0651</name>
</gene>
<feature type="repeat" description="TPR" evidence="4">
    <location>
        <begin position="363"/>
        <end position="396"/>
    </location>
</feature>
<reference evidence="8" key="1">
    <citation type="journal article" date="2011" name="MBio">
        <title>Novel metabolic attributes of the genus Cyanothece, comprising a group of unicellular nitrogen-fixing Cyanobacteria.</title>
        <authorList>
            <person name="Bandyopadhyay A."/>
            <person name="Elvitigala T."/>
            <person name="Welsh E."/>
            <person name="Stockel J."/>
            <person name="Liberton M."/>
            <person name="Min H."/>
            <person name="Sherman L.A."/>
            <person name="Pakrasi H.B."/>
        </authorList>
    </citation>
    <scope>NUCLEOTIDE SEQUENCE [LARGE SCALE GENOMIC DNA]</scope>
    <source>
        <strain evidence="8">PCC 7822</strain>
    </source>
</reference>
<evidence type="ECO:0000256" key="4">
    <source>
        <dbReference type="PROSITE-ProRule" id="PRU00339"/>
    </source>
</evidence>
<dbReference type="SUPFAM" id="SSF48452">
    <property type="entry name" value="TPR-like"/>
    <property type="match status" value="1"/>
</dbReference>
<dbReference type="Pfam" id="PF01739">
    <property type="entry name" value="CheR"/>
    <property type="match status" value="1"/>
</dbReference>
<keyword evidence="1 7" id="KW-0489">Methyltransferase</keyword>
<keyword evidence="4" id="KW-0802">TPR repeat</keyword>
<dbReference type="STRING" id="497965.Cyan7822_0651"/>
<keyword evidence="2 7" id="KW-0808">Transferase</keyword>
<dbReference type="InterPro" id="IPR000780">
    <property type="entry name" value="CheR_MeTrfase"/>
</dbReference>
<dbReference type="EC" id="2.1.1.80" evidence="7"/>
<sequence length="434" mass="49735">MTPEEKQIEALLQQKIGLKKDSINARQITNALENRRLACDLPDLKSYVQFLETSSQEWWELIDQIVVPETWFFRHREAFKFLHKYVKTEWLKPKCRTRSAPQPVSILRVLSLPCSTGEEPYSIAITLLEAGLTSNQFQIDALDISHRALEKAKKAVYGENSFREDLTLPKNHYFHQIQESYQLSELVRETVQFKEGNLLGPHLPVHKPYQIIFCRHLLIYLDVSARSRAIDRLDQLLVPRGFLFVGSPEIALLPSPRFQVIDYPYAFVYQKNEKRAKHKNPKPEKSIIQKKIRPSNPTELTSLAQAQTHLKKGQTISPLSLANHPQSPPKNPLAQARDLADSGALEQAASLCRAYLNQTPSDPQAYLLLGQIYQALGSEIEAEQYFQKVVYLDPNCEEALIHLALLKESRGDLSGATLIRQRIQRLFKLRDNPL</sequence>
<dbReference type="OrthoDB" id="9799157at2"/>
<dbReference type="PROSITE" id="PS50123">
    <property type="entry name" value="CHER"/>
    <property type="match status" value="1"/>
</dbReference>
<dbReference type="SMART" id="SM00138">
    <property type="entry name" value="MeTrc"/>
    <property type="match status" value="1"/>
</dbReference>
<dbReference type="EMBL" id="CP002198">
    <property type="protein sequence ID" value="ADN12687.1"/>
    <property type="molecule type" value="Genomic_DNA"/>
</dbReference>
<dbReference type="Pfam" id="PF13181">
    <property type="entry name" value="TPR_8"/>
    <property type="match status" value="1"/>
</dbReference>